<dbReference type="SUPFAM" id="SSF50447">
    <property type="entry name" value="Translation proteins"/>
    <property type="match status" value="1"/>
</dbReference>
<dbReference type="InterPro" id="IPR027417">
    <property type="entry name" value="P-loop_NTPase"/>
</dbReference>
<dbReference type="Gene3D" id="3.40.50.300">
    <property type="entry name" value="P-loop containing nucleotide triphosphate hydrolases"/>
    <property type="match status" value="1"/>
</dbReference>
<comment type="caution">
    <text evidence="3">The sequence shown here is derived from an EMBL/GenBank/DDBJ whole genome shotgun (WGS) entry which is preliminary data.</text>
</comment>
<name>A0A8K0CB89_IGNLU</name>
<dbReference type="AlphaFoldDB" id="A0A8K0CB89"/>
<dbReference type="InterPro" id="IPR050055">
    <property type="entry name" value="EF-Tu_GTPase"/>
</dbReference>
<dbReference type="InterPro" id="IPR049394">
    <property type="entry name" value="eEFSec_C"/>
</dbReference>
<reference evidence="3" key="1">
    <citation type="submission" date="2019-08" db="EMBL/GenBank/DDBJ databases">
        <title>The genome of the North American firefly Photinus pyralis.</title>
        <authorList>
            <consortium name="Photinus pyralis genome working group"/>
            <person name="Fallon T.R."/>
            <person name="Sander Lower S.E."/>
            <person name="Weng J.-K."/>
        </authorList>
    </citation>
    <scope>NUCLEOTIDE SEQUENCE</scope>
    <source>
        <strain evidence="3">TRF0915ILg1</strain>
        <tissue evidence="3">Whole body</tissue>
    </source>
</reference>
<evidence type="ECO:0000256" key="1">
    <source>
        <dbReference type="SAM" id="MobiDB-lite"/>
    </source>
</evidence>
<dbReference type="FunFam" id="2.40.30.10:FF:000052">
    <property type="entry name" value="Selenocysteine-specific elongation factor EF-Sec"/>
    <property type="match status" value="1"/>
</dbReference>
<dbReference type="Gene3D" id="2.40.30.10">
    <property type="entry name" value="Translation factors"/>
    <property type="match status" value="2"/>
</dbReference>
<sequence>MAAVLNQLRQERPDVSIEEFSEPQDSDPLPVTSASSSPASATLWKSSLTPGSDAERQSPKNRTVDRYPSGVPEALLFGQNPVTSHFCCTEQLAAQGPARGPSSLSNSLCCIRDLDRLKPILCCFLELYLNVLQWLMSYDVKELTHPENGSIEIQIIPTDHTSTAAFDKNPQSKARGITLDLGFSSFYLPVPTHLQDKVSQDKIQLTLVDCPGHASLIRTIIGGAQIIDLILLVIDVTKGIQTQTAECLVIGEITCKNMIVVLNKIDLLEEDKKIQHVEKMKKRLKHVLSTTCFADAAIISISANPKDTDKPSGIEDLMQQISKSVFIPLRQVDRPFLFAIDHCFGIKGKGTVITGTVLQGSINIDDAIDLPAINTTKKVKSMQMFKKPVVSSKAGDRLGICVTQFDPKLMERGIACSPGLANFIYCCILPVNKIKYFKNQIKSKSKFHITIGHETAMGTVTCFNHNDNSAVDLTKDYFYSEHLNDDPDISLQEYMLIEFEKPVLAVDNCKIIGSRLDMDMHGNDCRIAFWGNLLISCKEKEYKTCFLPNLKVYKNKCKTGIVERLVNENTVIVKNIFKKETNIEVFIGLKVNLSTGEIGIIESSFGQSGKIKVYVKDGLNQDTLDILNSKSKTENKTAIVVTLLFKKYIYNISRNITQ</sequence>
<feature type="region of interest" description="Disordered" evidence="1">
    <location>
        <begin position="1"/>
        <end position="67"/>
    </location>
</feature>
<dbReference type="PANTHER" id="PTHR43721:SF11">
    <property type="entry name" value="SELENOCYSTEINE-SPECIFIC ELONGATION FACTOR"/>
    <property type="match status" value="1"/>
</dbReference>
<protein>
    <recommendedName>
        <fullName evidence="2">Tr-type G domain-containing protein</fullName>
    </recommendedName>
</protein>
<dbReference type="Pfam" id="PF00009">
    <property type="entry name" value="GTP_EFTU"/>
    <property type="match status" value="1"/>
</dbReference>
<feature type="compositionally biased region" description="Acidic residues" evidence="1">
    <location>
        <begin position="16"/>
        <end position="25"/>
    </location>
</feature>
<dbReference type="Pfam" id="PF21131">
    <property type="entry name" value="eEFSec_4th"/>
    <property type="match status" value="1"/>
</dbReference>
<dbReference type="GO" id="GO:0003924">
    <property type="term" value="F:GTPase activity"/>
    <property type="evidence" value="ECO:0007669"/>
    <property type="project" value="InterPro"/>
</dbReference>
<dbReference type="InterPro" id="IPR049393">
    <property type="entry name" value="eEFSec_III"/>
</dbReference>
<evidence type="ECO:0000259" key="2">
    <source>
        <dbReference type="PROSITE" id="PS51722"/>
    </source>
</evidence>
<feature type="domain" description="Tr-type G" evidence="2">
    <location>
        <begin position="167"/>
        <end position="329"/>
    </location>
</feature>
<accession>A0A8K0CB89</accession>
<evidence type="ECO:0000313" key="4">
    <source>
        <dbReference type="Proteomes" id="UP000801492"/>
    </source>
</evidence>
<dbReference type="OrthoDB" id="2067at2759"/>
<evidence type="ECO:0000313" key="3">
    <source>
        <dbReference type="EMBL" id="KAF2884078.1"/>
    </source>
</evidence>
<dbReference type="PRINTS" id="PR00315">
    <property type="entry name" value="ELONGATNFCT"/>
</dbReference>
<organism evidence="3 4">
    <name type="scientific">Ignelater luminosus</name>
    <name type="common">Cucubano</name>
    <name type="synonym">Pyrophorus luminosus</name>
    <dbReference type="NCBI Taxonomy" id="2038154"/>
    <lineage>
        <taxon>Eukaryota</taxon>
        <taxon>Metazoa</taxon>
        <taxon>Ecdysozoa</taxon>
        <taxon>Arthropoda</taxon>
        <taxon>Hexapoda</taxon>
        <taxon>Insecta</taxon>
        <taxon>Pterygota</taxon>
        <taxon>Neoptera</taxon>
        <taxon>Endopterygota</taxon>
        <taxon>Coleoptera</taxon>
        <taxon>Polyphaga</taxon>
        <taxon>Elateriformia</taxon>
        <taxon>Elateroidea</taxon>
        <taxon>Elateridae</taxon>
        <taxon>Agrypninae</taxon>
        <taxon>Pyrophorini</taxon>
        <taxon>Ignelater</taxon>
    </lineage>
</organism>
<dbReference type="CDD" id="cd03696">
    <property type="entry name" value="SelB_II"/>
    <property type="match status" value="1"/>
</dbReference>
<gene>
    <name evidence="3" type="ORF">ILUMI_22097</name>
</gene>
<dbReference type="CDD" id="cd04094">
    <property type="entry name" value="eSelB_III"/>
    <property type="match status" value="1"/>
</dbReference>
<dbReference type="Proteomes" id="UP000801492">
    <property type="component" value="Unassembled WGS sequence"/>
</dbReference>
<dbReference type="Pfam" id="PF21208">
    <property type="entry name" value="euk_SelB_III"/>
    <property type="match status" value="1"/>
</dbReference>
<dbReference type="GO" id="GO:0001514">
    <property type="term" value="P:selenocysteine incorporation"/>
    <property type="evidence" value="ECO:0007669"/>
    <property type="project" value="TreeGrafter"/>
</dbReference>
<dbReference type="PANTHER" id="PTHR43721">
    <property type="entry name" value="ELONGATION FACTOR TU-RELATED"/>
    <property type="match status" value="1"/>
</dbReference>
<dbReference type="GO" id="GO:0005525">
    <property type="term" value="F:GTP binding"/>
    <property type="evidence" value="ECO:0007669"/>
    <property type="project" value="InterPro"/>
</dbReference>
<dbReference type="InterPro" id="IPR000795">
    <property type="entry name" value="T_Tr_GTP-bd_dom"/>
</dbReference>
<dbReference type="InterPro" id="IPR009000">
    <property type="entry name" value="Transl_B-barrel_sf"/>
</dbReference>
<keyword evidence="4" id="KW-1185">Reference proteome</keyword>
<dbReference type="PROSITE" id="PS51722">
    <property type="entry name" value="G_TR_2"/>
    <property type="match status" value="1"/>
</dbReference>
<feature type="compositionally biased region" description="Basic and acidic residues" evidence="1">
    <location>
        <begin position="53"/>
        <end position="65"/>
    </location>
</feature>
<proteinExistence type="predicted"/>
<dbReference type="GO" id="GO:0003746">
    <property type="term" value="F:translation elongation factor activity"/>
    <property type="evidence" value="ECO:0007669"/>
    <property type="project" value="TreeGrafter"/>
</dbReference>
<dbReference type="SUPFAM" id="SSF52540">
    <property type="entry name" value="P-loop containing nucleoside triphosphate hydrolases"/>
    <property type="match status" value="1"/>
</dbReference>
<dbReference type="EMBL" id="VTPC01090227">
    <property type="protein sequence ID" value="KAF2884078.1"/>
    <property type="molecule type" value="Genomic_DNA"/>
</dbReference>